<comment type="caution">
    <text evidence="2">The sequence shown here is derived from an EMBL/GenBank/DDBJ whole genome shotgun (WGS) entry which is preliminary data.</text>
</comment>
<dbReference type="EMBL" id="WHOD01000051">
    <property type="protein sequence ID" value="NOU93873.1"/>
    <property type="molecule type" value="Genomic_DNA"/>
</dbReference>
<organism evidence="2 3">
    <name type="scientific">Paenibacillus foliorum</name>
    <dbReference type="NCBI Taxonomy" id="2654974"/>
    <lineage>
        <taxon>Bacteria</taxon>
        <taxon>Bacillati</taxon>
        <taxon>Bacillota</taxon>
        <taxon>Bacilli</taxon>
        <taxon>Bacillales</taxon>
        <taxon>Paenibacillaceae</taxon>
        <taxon>Paenibacillus</taxon>
    </lineage>
</organism>
<feature type="region of interest" description="Disordered" evidence="1">
    <location>
        <begin position="77"/>
        <end position="121"/>
    </location>
</feature>
<sequence length="272" mass="29693">MVNIVTQVSRTYRTQALWNATEDAWKRAFKQPGSLSSRVPGTATPYKEGNSYIRFALSTARSVSTVITAAHQLKQTNDKLISSSSSSSAKHVTPSEEFGLEQTSPSADLDVGLPEPGTPNNSTEIQSLKHEVQELVDHYNGLHAAIYDTTPPLKNGTADPLMSKLADISLKDLGIQPNTDGTLTLDTDAFEEQATGNFNRYQLNLRGPDGLAHALTNAAQHLLTQPSEQLLDKQQGLFQAFTNYRFQAWGGNSIRTYLPVPLTGMLLNSYLG</sequence>
<evidence type="ECO:0000256" key="1">
    <source>
        <dbReference type="SAM" id="MobiDB-lite"/>
    </source>
</evidence>
<evidence type="ECO:0000313" key="3">
    <source>
        <dbReference type="Proteomes" id="UP000641588"/>
    </source>
</evidence>
<keyword evidence="3" id="KW-1185">Reference proteome</keyword>
<accession>A0A972GTG1</accession>
<reference evidence="2" key="1">
    <citation type="submission" date="2019-10" db="EMBL/GenBank/DDBJ databases">
        <title>Description of Paenibacillus glebae sp. nov.</title>
        <authorList>
            <person name="Carlier A."/>
            <person name="Qi S."/>
        </authorList>
    </citation>
    <scope>NUCLEOTIDE SEQUENCE</scope>
    <source>
        <strain evidence="2">LMG 31456</strain>
    </source>
</reference>
<name>A0A972GTG1_9BACL</name>
<dbReference type="RefSeq" id="WP_171652081.1">
    <property type="nucleotide sequence ID" value="NZ_WHOD01000051.1"/>
</dbReference>
<evidence type="ECO:0000313" key="2">
    <source>
        <dbReference type="EMBL" id="NOU93873.1"/>
    </source>
</evidence>
<dbReference type="AlphaFoldDB" id="A0A972GTG1"/>
<dbReference type="Proteomes" id="UP000641588">
    <property type="component" value="Unassembled WGS sequence"/>
</dbReference>
<gene>
    <name evidence="2" type="ORF">GC093_11640</name>
</gene>
<protein>
    <submittedName>
        <fullName evidence="2">Uncharacterized protein</fullName>
    </submittedName>
</protein>
<proteinExistence type="predicted"/>